<feature type="compositionally biased region" description="Low complexity" evidence="1">
    <location>
        <begin position="231"/>
        <end position="261"/>
    </location>
</feature>
<feature type="compositionally biased region" description="Polar residues" evidence="1">
    <location>
        <begin position="462"/>
        <end position="471"/>
    </location>
</feature>
<organism evidence="2">
    <name type="scientific">Paramoeba aestuarina</name>
    <dbReference type="NCBI Taxonomy" id="180227"/>
    <lineage>
        <taxon>Eukaryota</taxon>
        <taxon>Amoebozoa</taxon>
        <taxon>Discosea</taxon>
        <taxon>Flabellinia</taxon>
        <taxon>Dactylopodida</taxon>
        <taxon>Paramoebidae</taxon>
        <taxon>Paramoeba</taxon>
    </lineage>
</organism>
<feature type="region of interest" description="Disordered" evidence="1">
    <location>
        <begin position="168"/>
        <end position="471"/>
    </location>
</feature>
<gene>
    <name evidence="2" type="ORF">NAES01612_LOCUS11712</name>
</gene>
<accession>A0A7S4KUU7</accession>
<dbReference type="EMBL" id="HBKR01017726">
    <property type="protein sequence ID" value="CAE2306219.1"/>
    <property type="molecule type" value="Transcribed_RNA"/>
</dbReference>
<dbReference type="AlphaFoldDB" id="A0A7S4KUU7"/>
<sequence>MTYRLELTLVAVYQLLAEFDAEDLQKAVNFAATKLKCRLTTSELFASIAESGWRERYPDVLIPAWMWLLHRSEGVEMRNSMEEDFHKDGIASQVFQQMWPRLNKKNTGVLDLMLCSVCVWFLLPVSPGSKSQMGFLLLEIILNQSINVPIDPALKDLQRLLSEKVATLAKNSPPPHPKNTLKPAAPAAAPTPPLVPQNYGAPPDPKQMPNSLPHPFPPSSSPLPPPSAGDVLPPASAPSSSSSSGVPPLGPPSALGSGSVPNLGNTNASAQLPSLASISSTPPNTRSSSSSSGSSLSTSSLSLSRSNNQNLPVPPEAGADVSAPPPFPQTTSSTSLPGLTSSSSIGGPPADNTGDPLMDRIPLLSRSSLPLPSSTPITNTQANPAAPEPPRPSLSSSFTGLPNMTSYSTHYSFEDNSSFDPNLVIGGNAGGAEDNGNAQGAGGNSGSNNNSGNSNSQKANSLQPFSTSFPY</sequence>
<feature type="compositionally biased region" description="Low complexity" evidence="1">
    <location>
        <begin position="446"/>
        <end position="461"/>
    </location>
</feature>
<feature type="compositionally biased region" description="Polar residues" evidence="1">
    <location>
        <begin position="262"/>
        <end position="276"/>
    </location>
</feature>
<feature type="compositionally biased region" description="Low complexity" evidence="1">
    <location>
        <begin position="277"/>
        <end position="308"/>
    </location>
</feature>
<evidence type="ECO:0000313" key="2">
    <source>
        <dbReference type="EMBL" id="CAE2306219.1"/>
    </source>
</evidence>
<feature type="compositionally biased region" description="Low complexity" evidence="1">
    <location>
        <begin position="360"/>
        <end position="378"/>
    </location>
</feature>
<evidence type="ECO:0000256" key="1">
    <source>
        <dbReference type="SAM" id="MobiDB-lite"/>
    </source>
</evidence>
<feature type="compositionally biased region" description="Polar residues" evidence="1">
    <location>
        <begin position="393"/>
        <end position="420"/>
    </location>
</feature>
<reference evidence="2" key="1">
    <citation type="submission" date="2021-01" db="EMBL/GenBank/DDBJ databases">
        <authorList>
            <person name="Corre E."/>
            <person name="Pelletier E."/>
            <person name="Niang G."/>
            <person name="Scheremetjew M."/>
            <person name="Finn R."/>
            <person name="Kale V."/>
            <person name="Holt S."/>
            <person name="Cochrane G."/>
            <person name="Meng A."/>
            <person name="Brown T."/>
            <person name="Cohen L."/>
        </authorList>
    </citation>
    <scope>NUCLEOTIDE SEQUENCE</scope>
    <source>
        <strain evidence="2">SoJaBio B1-5/56/2</strain>
    </source>
</reference>
<protein>
    <submittedName>
        <fullName evidence="2">Uncharacterized protein</fullName>
    </submittedName>
</protein>
<proteinExistence type="predicted"/>
<name>A0A7S4KUU7_9EUKA</name>
<feature type="compositionally biased region" description="Pro residues" evidence="1">
    <location>
        <begin position="202"/>
        <end position="227"/>
    </location>
</feature>
<feature type="compositionally biased region" description="Low complexity" evidence="1">
    <location>
        <begin position="329"/>
        <end position="349"/>
    </location>
</feature>